<dbReference type="Proteomes" id="UP001163835">
    <property type="component" value="Unassembled WGS sequence"/>
</dbReference>
<evidence type="ECO:0000313" key="1">
    <source>
        <dbReference type="EMBL" id="KAJ3812021.1"/>
    </source>
</evidence>
<proteinExistence type="predicted"/>
<sequence length="724" mass="80366">MSKRNNDSSFNSNKPAKRSKASQACSNCRRHKSRCELLEFPSPSQGITCHRCKILNVQCSFESSNIIHLPSSQSHPETSRAILVNPTSASSSASPPESTHFCPPLPPNQLPSPTPSASEPSPRPYHDASNTSSATQVRDLRPEDLVSEETPWGPCGGQGGFDWTAAPISAIHELASKNNHLYSSSSSRLPSTTDRDLRAVLTQNQINRLLEIFEIRYAPWMCVPPRESENTSSDLLDLIRCTVAARHLDGVTRASVSPRLQKLTENLFLNRQLGSEPNAESIEALLVLSLWSPLTNVGYSVKRDGRALASTAVSSAISLGLSEASLLRAQAPLSSDLNDLTNKTRLWLMTSTTESMICVGTGRTPISRTTEADLKFIDPTSVKSDTSAREVRLGFISKMLDLVEQGCKIRLRSPSNFEAFYIETQQLMRTIRCLNSFIKPLPVIARYEPFFFSMCVLQFHGWNLVLLHHFLRELRTVMDGYNSQSWMVTLYRGTPIPLIYGHEAIDSAQQVLTIFLSQNDTALLATAPDHVFCLVTFSATWIIISNFSMHQLNGVNLGWANDKLISLVAEKLSHIASSPEHFPALCAHFIMRLVHAWETRNTPRPAASAAREEEKDSDEYPVRMMSQMSAERTTVEDTSLEAQSSFSAPNGVQEDLQYQPQQQQPIQTQMNYPSPDDPNQSMLSGLGAGHEWLEASDMLMDATFWTTFMENLNSQAPGFESVPS</sequence>
<organism evidence="1 2">
    <name type="scientific">Lentinula aff. lateritia</name>
    <dbReference type="NCBI Taxonomy" id="2804960"/>
    <lineage>
        <taxon>Eukaryota</taxon>
        <taxon>Fungi</taxon>
        <taxon>Dikarya</taxon>
        <taxon>Basidiomycota</taxon>
        <taxon>Agaricomycotina</taxon>
        <taxon>Agaricomycetes</taxon>
        <taxon>Agaricomycetidae</taxon>
        <taxon>Agaricales</taxon>
        <taxon>Marasmiineae</taxon>
        <taxon>Omphalotaceae</taxon>
        <taxon>Lentinula</taxon>
    </lineage>
</organism>
<keyword evidence="2" id="KW-1185">Reference proteome</keyword>
<evidence type="ECO:0000313" key="2">
    <source>
        <dbReference type="Proteomes" id="UP001163835"/>
    </source>
</evidence>
<dbReference type="EMBL" id="MU795037">
    <property type="protein sequence ID" value="KAJ3812021.1"/>
    <property type="molecule type" value="Genomic_DNA"/>
</dbReference>
<protein>
    <submittedName>
        <fullName evidence="1">Uncharacterized protein</fullName>
    </submittedName>
</protein>
<name>A0ACC1U4L1_9AGAR</name>
<comment type="caution">
    <text evidence="1">The sequence shown here is derived from an EMBL/GenBank/DDBJ whole genome shotgun (WGS) entry which is preliminary data.</text>
</comment>
<reference evidence="1" key="1">
    <citation type="submission" date="2022-09" db="EMBL/GenBank/DDBJ databases">
        <title>A Global Phylogenomic Analysis of the Shiitake Genus Lentinula.</title>
        <authorList>
            <consortium name="DOE Joint Genome Institute"/>
            <person name="Sierra-Patev S."/>
            <person name="Min B."/>
            <person name="Naranjo-Ortiz M."/>
            <person name="Looney B."/>
            <person name="Konkel Z."/>
            <person name="Slot J.C."/>
            <person name="Sakamoto Y."/>
            <person name="Steenwyk J.L."/>
            <person name="Rokas A."/>
            <person name="Carro J."/>
            <person name="Camarero S."/>
            <person name="Ferreira P."/>
            <person name="Molpeceres G."/>
            <person name="Ruiz-Duenas F.J."/>
            <person name="Serrano A."/>
            <person name="Henrissat B."/>
            <person name="Drula E."/>
            <person name="Hughes K.W."/>
            <person name="Mata J.L."/>
            <person name="Ishikawa N.K."/>
            <person name="Vargas-Isla R."/>
            <person name="Ushijima S."/>
            <person name="Smith C.A."/>
            <person name="Ahrendt S."/>
            <person name="Andreopoulos W."/>
            <person name="He G."/>
            <person name="Labutti K."/>
            <person name="Lipzen A."/>
            <person name="Ng V."/>
            <person name="Riley R."/>
            <person name="Sandor L."/>
            <person name="Barry K."/>
            <person name="Martinez A.T."/>
            <person name="Xiao Y."/>
            <person name="Gibbons J.G."/>
            <person name="Terashima K."/>
            <person name="Grigoriev I.V."/>
            <person name="Hibbett D.S."/>
        </authorList>
    </citation>
    <scope>NUCLEOTIDE SEQUENCE</scope>
    <source>
        <strain evidence="1">TMI1499</strain>
    </source>
</reference>
<gene>
    <name evidence="1" type="ORF">F5876DRAFT_64318</name>
</gene>
<accession>A0ACC1U4L1</accession>